<evidence type="ECO:0000256" key="2">
    <source>
        <dbReference type="ARBA" id="ARBA00022964"/>
    </source>
</evidence>
<dbReference type="InterPro" id="IPR007803">
    <property type="entry name" value="Asp/Arg/Pro-Hydrxlase"/>
</dbReference>
<dbReference type="GO" id="GO:0016020">
    <property type="term" value="C:membrane"/>
    <property type="evidence" value="ECO:0007669"/>
    <property type="project" value="TreeGrafter"/>
</dbReference>
<reference evidence="5" key="1">
    <citation type="submission" date="2022-12" db="EMBL/GenBank/DDBJ databases">
        <title>Polyphasic identification of a Novel Hot-Spring Cyanobacterium Ocullathermofonsia sinensis gen nov. sp. nov. and Genomic Insights on its Adaptations to the Thermal Habitat.</title>
        <authorList>
            <person name="Daroch M."/>
            <person name="Tang J."/>
            <person name="Jiang Y."/>
        </authorList>
    </citation>
    <scope>NUCLEOTIDE SEQUENCE</scope>
    <source>
        <strain evidence="5">PKUAC-SCTA174</strain>
    </source>
</reference>
<keyword evidence="3" id="KW-0560">Oxidoreductase</keyword>
<dbReference type="Pfam" id="PF05118">
    <property type="entry name" value="Asp_Arg_Hydrox"/>
    <property type="match status" value="1"/>
</dbReference>
<evidence type="ECO:0000313" key="6">
    <source>
        <dbReference type="Proteomes" id="UP001163152"/>
    </source>
</evidence>
<name>A0A9E8ZID5_9CYAN</name>
<evidence type="ECO:0000259" key="4">
    <source>
        <dbReference type="Pfam" id="PF05118"/>
    </source>
</evidence>
<dbReference type="PANTHER" id="PTHR46332">
    <property type="entry name" value="ASPARTATE BETA-HYDROXYLASE DOMAIN-CONTAINING PROTEIN 2"/>
    <property type="match status" value="1"/>
</dbReference>
<evidence type="ECO:0000313" key="5">
    <source>
        <dbReference type="EMBL" id="WAL59066.1"/>
    </source>
</evidence>
<dbReference type="SUPFAM" id="SSF51197">
    <property type="entry name" value="Clavaminate synthase-like"/>
    <property type="match status" value="1"/>
</dbReference>
<dbReference type="Proteomes" id="UP001163152">
    <property type="component" value="Chromosome"/>
</dbReference>
<feature type="domain" description="Aspartyl/asparaginy/proline hydroxylase" evidence="4">
    <location>
        <begin position="55"/>
        <end position="211"/>
    </location>
</feature>
<dbReference type="RefSeq" id="WP_268608623.1">
    <property type="nucleotide sequence ID" value="NZ_CP113797.1"/>
</dbReference>
<keyword evidence="6" id="KW-1185">Reference proteome</keyword>
<dbReference type="PANTHER" id="PTHR46332:SF5">
    <property type="entry name" value="ASPARTATE BETA-HYDROXYLASE DOMAIN CONTAINING 2"/>
    <property type="match status" value="1"/>
</dbReference>
<gene>
    <name evidence="5" type="ORF">OXH18_18065</name>
</gene>
<keyword evidence="2" id="KW-0223">Dioxygenase</keyword>
<dbReference type="Gene3D" id="2.60.120.330">
    <property type="entry name" value="B-lactam Antibiotic, Isopenicillin N Synthase, Chain"/>
    <property type="match status" value="1"/>
</dbReference>
<protein>
    <submittedName>
        <fullName evidence="5">Aspartyl/asparaginyl beta-hydroxylase domain-containing protein</fullName>
    </submittedName>
</protein>
<accession>A0A9E8ZID5</accession>
<proteinExistence type="inferred from homology"/>
<organism evidence="5 6">
    <name type="scientific">Thermocoleostomius sinensis A174</name>
    <dbReference type="NCBI Taxonomy" id="2016057"/>
    <lineage>
        <taxon>Bacteria</taxon>
        <taxon>Bacillati</taxon>
        <taxon>Cyanobacteriota</taxon>
        <taxon>Cyanophyceae</taxon>
        <taxon>Oculatellales</taxon>
        <taxon>Oculatellaceae</taxon>
        <taxon>Thermocoleostomius</taxon>
    </lineage>
</organism>
<sequence length="250" mass="29452">MSSFYSQLQAKHKQLVLTYGEVLVRQLEDQIARKSLVPNRPFLDTDQFAWVQLLEANWLTIRQELDVVLQQIDRLPNFQEISTDQTSITQDDRWKTYFLYAYGYKAEKNCNRCPNTTRLIEQIPGMKTAFFSILLPHKQIPEHRGPYKGLLRYHLALKVPPVDRGCGIQVGQETRYWQEGKSLIFDDTFPHKAWNNTNDLRVILFLDFVRPMQFPFSLLNRGMIQLIAWSPYVQSGKANFLAWERRLEPK</sequence>
<dbReference type="InterPro" id="IPR027443">
    <property type="entry name" value="IPNS-like_sf"/>
</dbReference>
<dbReference type="GO" id="GO:0051213">
    <property type="term" value="F:dioxygenase activity"/>
    <property type="evidence" value="ECO:0007669"/>
    <property type="project" value="UniProtKB-KW"/>
</dbReference>
<dbReference type="AlphaFoldDB" id="A0A9E8ZID5"/>
<dbReference type="InterPro" id="IPR051821">
    <property type="entry name" value="Asp/Asn_beta-hydroxylase"/>
</dbReference>
<evidence type="ECO:0000256" key="1">
    <source>
        <dbReference type="ARBA" id="ARBA00007730"/>
    </source>
</evidence>
<evidence type="ECO:0000256" key="3">
    <source>
        <dbReference type="ARBA" id="ARBA00023002"/>
    </source>
</evidence>
<comment type="similarity">
    <text evidence="1">Belongs to the aspartyl/asparaginyl beta-hydroxylase family.</text>
</comment>
<dbReference type="KEGG" id="tsin:OXH18_18065"/>
<dbReference type="EMBL" id="CP113797">
    <property type="protein sequence ID" value="WAL59066.1"/>
    <property type="molecule type" value="Genomic_DNA"/>
</dbReference>